<dbReference type="InterPro" id="IPR038563">
    <property type="entry name" value="Endonuclease_7_sf"/>
</dbReference>
<dbReference type="AlphaFoldDB" id="A0A1K2F2K5"/>
<dbReference type="RefSeq" id="WP_072488704.1">
    <property type="nucleotide sequence ID" value="NZ_FPJO01000028.1"/>
</dbReference>
<gene>
    <name evidence="1" type="ORF">SAMN02787144_102855</name>
</gene>
<sequence>MNRAPALCPACWSWPATRPGRDDIHRRFWDGIDTTGYSEKAVELLQEAADALDTGSEALTTWQANRCAVCGETGRRLVIDHDHATVLPHTQGMVT</sequence>
<dbReference type="OrthoDB" id="581550at2"/>
<evidence type="ECO:0000313" key="1">
    <source>
        <dbReference type="EMBL" id="SFY41746.1"/>
    </source>
</evidence>
<reference evidence="1 2" key="1">
    <citation type="submission" date="2016-11" db="EMBL/GenBank/DDBJ databases">
        <authorList>
            <person name="Jaros S."/>
            <person name="Januszkiewicz K."/>
            <person name="Wedrychowicz H."/>
        </authorList>
    </citation>
    <scope>NUCLEOTIDE SEQUENCE [LARGE SCALE GENOMIC DNA]</scope>
    <source>
        <strain evidence="1 2">OK807</strain>
    </source>
</reference>
<dbReference type="Proteomes" id="UP000181909">
    <property type="component" value="Unassembled WGS sequence"/>
</dbReference>
<evidence type="ECO:0000313" key="2">
    <source>
        <dbReference type="Proteomes" id="UP000181909"/>
    </source>
</evidence>
<dbReference type="EMBL" id="FPJO01000028">
    <property type="protein sequence ID" value="SFY41746.1"/>
    <property type="molecule type" value="Genomic_DNA"/>
</dbReference>
<dbReference type="Gene3D" id="3.40.1800.10">
    <property type="entry name" value="His-Me finger endonucleases"/>
    <property type="match status" value="1"/>
</dbReference>
<protein>
    <submittedName>
        <fullName evidence="1">Uncharacterized protein</fullName>
    </submittedName>
</protein>
<name>A0A1K2F2K5_STRAR</name>
<accession>A0A1K2F2K5</accession>
<proteinExistence type="predicted"/>
<organism evidence="1 2">
    <name type="scientific">Streptomyces atratus</name>
    <dbReference type="NCBI Taxonomy" id="1893"/>
    <lineage>
        <taxon>Bacteria</taxon>
        <taxon>Bacillati</taxon>
        <taxon>Actinomycetota</taxon>
        <taxon>Actinomycetes</taxon>
        <taxon>Kitasatosporales</taxon>
        <taxon>Streptomycetaceae</taxon>
        <taxon>Streptomyces</taxon>
    </lineage>
</organism>